<dbReference type="EMBL" id="CP091244">
    <property type="protein sequence ID" value="UJS26272.1"/>
    <property type="molecule type" value="Genomic_DNA"/>
</dbReference>
<evidence type="ECO:0000313" key="1">
    <source>
        <dbReference type="EMBL" id="UJS26272.1"/>
    </source>
</evidence>
<sequence>MENLEVWFAETQMQLYRKAQEIVNKHHLVMREEIEAVQLKHQQAIDQDLAVLFGLDGAGVAEDGGG</sequence>
<dbReference type="Proteomes" id="UP001054801">
    <property type="component" value="Chromosome"/>
</dbReference>
<organism evidence="1 2">
    <name type="scientific">Thiothrix winogradskyi</name>
    <dbReference type="NCBI Taxonomy" id="96472"/>
    <lineage>
        <taxon>Bacteria</taxon>
        <taxon>Pseudomonadati</taxon>
        <taxon>Pseudomonadota</taxon>
        <taxon>Gammaproteobacteria</taxon>
        <taxon>Thiotrichales</taxon>
        <taxon>Thiotrichaceae</taxon>
        <taxon>Thiothrix</taxon>
    </lineage>
</organism>
<dbReference type="RefSeq" id="WP_236501640.1">
    <property type="nucleotide sequence ID" value="NZ_CP091244.1"/>
</dbReference>
<reference evidence="1" key="1">
    <citation type="journal article" date="2022" name="Microorganisms">
        <title>Two New Species of Filamentous Sulfur Bacteria of the Genus Thiothrix, Thiothrix winogradskyi sp. nov. and 'Candidatus Thiothrix sulfatifontis' sp. nov.</title>
        <authorList>
            <person name="Ravin N.V."/>
            <person name="Rossetti S."/>
            <person name="Beletsky A.V."/>
            <person name="Kadnikov V.V."/>
            <person name="Rudenko T.S."/>
            <person name="Smolyakov D.D."/>
            <person name="Moskvitina M.I."/>
            <person name="Gureeva M.V."/>
            <person name="Mardanov A.V."/>
            <person name="Grabovich M.Y."/>
        </authorList>
    </citation>
    <scope>NUCLEOTIDE SEQUENCE</scope>
    <source>
        <strain evidence="1">CT3</strain>
    </source>
</reference>
<gene>
    <name evidence="1" type="ORF">L2Y54_09595</name>
</gene>
<name>A0ABY3T339_9GAMM</name>
<keyword evidence="2" id="KW-1185">Reference proteome</keyword>
<evidence type="ECO:0000313" key="2">
    <source>
        <dbReference type="Proteomes" id="UP001054801"/>
    </source>
</evidence>
<protein>
    <submittedName>
        <fullName evidence="1">Uncharacterized protein</fullName>
    </submittedName>
</protein>
<proteinExistence type="predicted"/>
<accession>A0ABY3T339</accession>